<organism evidence="3">
    <name type="scientific">Chlamydomonas euryale</name>
    <dbReference type="NCBI Taxonomy" id="1486919"/>
    <lineage>
        <taxon>Eukaryota</taxon>
        <taxon>Viridiplantae</taxon>
        <taxon>Chlorophyta</taxon>
        <taxon>core chlorophytes</taxon>
        <taxon>Chlorophyceae</taxon>
        <taxon>CS clade</taxon>
        <taxon>Chlamydomonadales</taxon>
        <taxon>Chlamydomonadaceae</taxon>
        <taxon>Chlamydomonas</taxon>
    </lineage>
</organism>
<feature type="compositionally biased region" description="Low complexity" evidence="2">
    <location>
        <begin position="130"/>
        <end position="145"/>
    </location>
</feature>
<feature type="region of interest" description="Disordered" evidence="2">
    <location>
        <begin position="113"/>
        <end position="160"/>
    </location>
</feature>
<dbReference type="AlphaFoldDB" id="A0A7R9VBR7"/>
<feature type="coiled-coil region" evidence="1">
    <location>
        <begin position="27"/>
        <end position="57"/>
    </location>
</feature>
<evidence type="ECO:0000256" key="1">
    <source>
        <dbReference type="SAM" id="Coils"/>
    </source>
</evidence>
<evidence type="ECO:0000313" key="3">
    <source>
        <dbReference type="EMBL" id="CAD8290810.1"/>
    </source>
</evidence>
<dbReference type="EMBL" id="HBEC01023232">
    <property type="protein sequence ID" value="CAD8290810.1"/>
    <property type="molecule type" value="Transcribed_RNA"/>
</dbReference>
<evidence type="ECO:0000256" key="2">
    <source>
        <dbReference type="SAM" id="MobiDB-lite"/>
    </source>
</evidence>
<keyword evidence="1" id="KW-0175">Coiled coil</keyword>
<gene>
    <name evidence="3" type="ORF">CEUR00632_LOCUS10626</name>
</gene>
<dbReference type="PANTHER" id="PTHR32114">
    <property type="entry name" value="ABC TRANSPORTER ABCH.3"/>
    <property type="match status" value="1"/>
</dbReference>
<protein>
    <recommendedName>
        <fullName evidence="4">RecF/RecN/SMC N-terminal domain-containing protein</fullName>
    </recommendedName>
</protein>
<proteinExistence type="predicted"/>
<dbReference type="InterPro" id="IPR027417">
    <property type="entry name" value="P-loop_NTPase"/>
</dbReference>
<reference evidence="3" key="1">
    <citation type="submission" date="2021-01" db="EMBL/GenBank/DDBJ databases">
        <authorList>
            <person name="Corre E."/>
            <person name="Pelletier E."/>
            <person name="Niang G."/>
            <person name="Scheremetjew M."/>
            <person name="Finn R."/>
            <person name="Kale V."/>
            <person name="Holt S."/>
            <person name="Cochrane G."/>
            <person name="Meng A."/>
            <person name="Brown T."/>
            <person name="Cohen L."/>
        </authorList>
    </citation>
    <scope>NUCLEOTIDE SEQUENCE</scope>
    <source>
        <strain evidence="3">CCMP219</strain>
    </source>
</reference>
<dbReference type="Gene3D" id="3.40.50.300">
    <property type="entry name" value="P-loop containing nucleotide triphosphate hydrolases"/>
    <property type="match status" value="1"/>
</dbReference>
<dbReference type="Pfam" id="PF13558">
    <property type="entry name" value="SbcC_Walker_B"/>
    <property type="match status" value="1"/>
</dbReference>
<accession>A0A7R9VBR7</accession>
<feature type="compositionally biased region" description="Low complexity" evidence="2">
    <location>
        <begin position="113"/>
        <end position="122"/>
    </location>
</feature>
<evidence type="ECO:0008006" key="4">
    <source>
        <dbReference type="Google" id="ProtNLM"/>
    </source>
</evidence>
<sequence>MLGEAVSQAQVLGERAAAARAQEDPHARQLAMLASQLQQLRTQLEQQEAKQAELRQQVCYLEEADKALGRSGIPSFVLEGVLGELQQQAEGYLEQLADSMVLELRATRPASGKAAGATAGAAGDDDEPGGDASDGQASDGAPASSAKRRGRAPAKPAKSAKAAAATAAAGAVADREKEQISKVVKVQVGSEWLPRSLAQLSGGERRRVALAMALGFADLVRQRGRLRCNVLVLDEALQQLDAEGCARVASLLRGLPQETVLVVGQAHSFVAQAFDVVDIVIKVCVRELR</sequence>
<dbReference type="SUPFAM" id="SSF52540">
    <property type="entry name" value="P-loop containing nucleoside triphosphate hydrolases"/>
    <property type="match status" value="1"/>
</dbReference>
<name>A0A7R9VBR7_9CHLO</name>
<dbReference type="PANTHER" id="PTHR32114:SF2">
    <property type="entry name" value="ABC TRANSPORTER ABCH.3"/>
    <property type="match status" value="1"/>
</dbReference>